<evidence type="ECO:0000313" key="1">
    <source>
        <dbReference type="EMBL" id="MDX8419703.1"/>
    </source>
</evidence>
<keyword evidence="2" id="KW-1185">Reference proteome</keyword>
<dbReference type="AlphaFoldDB" id="A0AB35U3P2"/>
<gene>
    <name evidence="1" type="ORF">MOZ60_06305</name>
</gene>
<sequence>MQGSEKKSTIKKIWLRCIAFFVILGVLLSVVSEGFLYTAIETQDSNVLKRNGAEADLLTQDEDSIDVLVLGDSEAYSTFSPLQVYHYTGITSYVAAQPLQNIAEMKHMLTVALSTQHPKVVMLETDVFYRDIGSVTGMEDILEESLNTLFPVFQYHNIWKMLGASDYTTNTSWKGYCLNKGVNAYTSLDSYMTASTQQKKLFWLNLVVLKQIKQEVEDAGAQLVLFSAPSPVNYNMAKHNYLKSLSEEWDITYIDCNTIADEIGIDWSKDTRDAGDHLNDSGAWKVTDYLISILETMDLPDHRGDSDYSSWDEMADQFLDQVNENIKQINSQT</sequence>
<organism evidence="1 2">
    <name type="scientific">Grylomicrobium aquisgranensis</name>
    <dbReference type="NCBI Taxonomy" id="2926318"/>
    <lineage>
        <taxon>Bacteria</taxon>
        <taxon>Bacillati</taxon>
        <taxon>Bacillota</taxon>
        <taxon>Erysipelotrichia</taxon>
        <taxon>Erysipelotrichales</taxon>
        <taxon>Erysipelotrichaceae</taxon>
        <taxon>Grylomicrobium</taxon>
    </lineage>
</organism>
<dbReference type="Gene3D" id="3.40.50.1110">
    <property type="entry name" value="SGNH hydrolase"/>
    <property type="match status" value="1"/>
</dbReference>
<dbReference type="Proteomes" id="UP001286174">
    <property type="component" value="Unassembled WGS sequence"/>
</dbReference>
<protein>
    <recommendedName>
        <fullName evidence="3">SGNH/GDSL hydrolase family protein</fullName>
    </recommendedName>
</protein>
<dbReference type="RefSeq" id="WP_370596027.1">
    <property type="nucleotide sequence ID" value="NZ_JALBUR010000012.1"/>
</dbReference>
<comment type="caution">
    <text evidence="1">The sequence shown here is derived from an EMBL/GenBank/DDBJ whole genome shotgun (WGS) entry which is preliminary data.</text>
</comment>
<evidence type="ECO:0008006" key="3">
    <source>
        <dbReference type="Google" id="ProtNLM"/>
    </source>
</evidence>
<evidence type="ECO:0000313" key="2">
    <source>
        <dbReference type="Proteomes" id="UP001286174"/>
    </source>
</evidence>
<name>A0AB35U3P2_9FIRM</name>
<accession>A0AB35U3P2</accession>
<reference evidence="1 2" key="1">
    <citation type="submission" date="2022-03" db="EMBL/GenBank/DDBJ databases">
        <title>Novel taxa within the pig intestine.</title>
        <authorList>
            <person name="Wylensek D."/>
            <person name="Bishof K."/>
            <person name="Afrizal A."/>
            <person name="Clavel T."/>
        </authorList>
    </citation>
    <scope>NUCLEOTIDE SEQUENCE [LARGE SCALE GENOMIC DNA]</scope>
    <source>
        <strain evidence="1 2">CLA-KB-P133</strain>
    </source>
</reference>
<dbReference type="InterPro" id="IPR036514">
    <property type="entry name" value="SGNH_hydro_sf"/>
</dbReference>
<proteinExistence type="predicted"/>
<dbReference type="SUPFAM" id="SSF52266">
    <property type="entry name" value="SGNH hydrolase"/>
    <property type="match status" value="1"/>
</dbReference>
<dbReference type="EMBL" id="JALBUR010000012">
    <property type="protein sequence ID" value="MDX8419703.1"/>
    <property type="molecule type" value="Genomic_DNA"/>
</dbReference>